<dbReference type="EMBL" id="OU015584">
    <property type="protein sequence ID" value="CAG5084258.1"/>
    <property type="molecule type" value="Genomic_DNA"/>
</dbReference>
<feature type="transmembrane region" description="Helical" evidence="13">
    <location>
        <begin position="12"/>
        <end position="36"/>
    </location>
</feature>
<evidence type="ECO:0000256" key="9">
    <source>
        <dbReference type="ARBA" id="ARBA00040743"/>
    </source>
</evidence>
<evidence type="ECO:0000256" key="2">
    <source>
        <dbReference type="ARBA" id="ARBA00022475"/>
    </source>
</evidence>
<reference evidence="15" key="1">
    <citation type="submission" date="2021-04" db="EMBL/GenBank/DDBJ databases">
        <authorList>
            <person name="Rodrigo-Torres L."/>
            <person name="Arahal R. D."/>
            <person name="Lucena T."/>
        </authorList>
    </citation>
    <scope>NUCLEOTIDE SEQUENCE</scope>
    <source>
        <strain evidence="15">AS29M-1</strain>
    </source>
</reference>
<comment type="subcellular location">
    <subcellularLocation>
        <location evidence="1">Cell inner membrane</location>
        <topology evidence="1">Single-pass type II membrane protein</topology>
        <orientation evidence="1">Periplasmic side</orientation>
    </subcellularLocation>
</comment>
<keyword evidence="6 13" id="KW-0472">Membrane</keyword>
<keyword evidence="5 13" id="KW-1133">Transmembrane helix</keyword>
<keyword evidence="7" id="KW-0143">Chaperone</keyword>
<keyword evidence="16" id="KW-1185">Reference proteome</keyword>
<keyword evidence="3" id="KW-0997">Cell inner membrane</keyword>
<keyword evidence="12" id="KW-0175">Coiled coil</keyword>
<gene>
    <name evidence="15" type="primary">surA_4</name>
    <name evidence="15" type="ORF">CRYO30217_02419</name>
</gene>
<dbReference type="RefSeq" id="WP_258542649.1">
    <property type="nucleotide sequence ID" value="NZ_OU015584.1"/>
</dbReference>
<name>A0A916NIL5_9FLAO</name>
<accession>A0A916NIL5</accession>
<dbReference type="Gene3D" id="3.10.50.40">
    <property type="match status" value="1"/>
</dbReference>
<evidence type="ECO:0000313" key="16">
    <source>
        <dbReference type="Proteomes" id="UP000683507"/>
    </source>
</evidence>
<dbReference type="GO" id="GO:0003755">
    <property type="term" value="F:peptidyl-prolyl cis-trans isomerase activity"/>
    <property type="evidence" value="ECO:0007669"/>
    <property type="project" value="UniProtKB-KW"/>
</dbReference>
<dbReference type="InterPro" id="IPR052029">
    <property type="entry name" value="PpiD_chaperone"/>
</dbReference>
<evidence type="ECO:0000256" key="6">
    <source>
        <dbReference type="ARBA" id="ARBA00023136"/>
    </source>
</evidence>
<feature type="coiled-coil region" evidence="12">
    <location>
        <begin position="272"/>
        <end position="299"/>
    </location>
</feature>
<evidence type="ECO:0000313" key="15">
    <source>
        <dbReference type="EMBL" id="CAG5084258.1"/>
    </source>
</evidence>
<evidence type="ECO:0000256" key="7">
    <source>
        <dbReference type="ARBA" id="ARBA00023186"/>
    </source>
</evidence>
<evidence type="ECO:0000256" key="3">
    <source>
        <dbReference type="ARBA" id="ARBA00022519"/>
    </source>
</evidence>
<dbReference type="Pfam" id="PF13616">
    <property type="entry name" value="Rotamase_3"/>
    <property type="match status" value="1"/>
</dbReference>
<protein>
    <recommendedName>
        <fullName evidence="9">Periplasmic chaperone PpiD</fullName>
    </recommendedName>
    <alternativeName>
        <fullName evidence="10">Periplasmic folding chaperone</fullName>
    </alternativeName>
</protein>
<comment type="similarity">
    <text evidence="8">Belongs to the PpiD chaperone family.</text>
</comment>
<evidence type="ECO:0000256" key="1">
    <source>
        <dbReference type="ARBA" id="ARBA00004382"/>
    </source>
</evidence>
<feature type="domain" description="PpiC" evidence="14">
    <location>
        <begin position="372"/>
        <end position="462"/>
    </location>
</feature>
<evidence type="ECO:0000256" key="5">
    <source>
        <dbReference type="ARBA" id="ARBA00022989"/>
    </source>
</evidence>
<evidence type="ECO:0000256" key="4">
    <source>
        <dbReference type="ARBA" id="ARBA00022692"/>
    </source>
</evidence>
<sequence length="737" mass="82147">MALVSKIREKSGLIVFIVGLGLLLFIIPFDSIYAFFGGRGEQPIGEVYGKPIYPSEWDVMAEFNQNTGRFSTVPNGGMYKMHEAKNHFQRKMFDTIINTEIDKIGIRVSGSELKDYLIFGENPSQYVLNTVRSFYGMDEEVSDDVLKDSIPKMYNYFINQMNSATGDQKASLEAQWVYGVEKPAKRQRLIEKYFAMAKYAVVGTTDEATKLQIQQNSKLVVDFIAKEANTIMDTTVSVSEDKIKSYYEKHKEDEEWRTDEDLAKIDFVLINVEATEEDKAAMMENVAKMKKNFAEAKNDTAFIDLKSDVAFGENMQDPSVFDVIPGADFAGLFSENINNEIENAPAGSVVGPFTFTWQAEEIIVLAKVRSVARETKVRHILVNDKDLADSLALALKADTSQFSTLCEKYTQDPGYAQNNGYYDLGPASRFVPSFKTFSLENEAGSIDVVPSQFGFHVIEIVEKGELKRAMAYIVKDIVPSVDTRNVVYEEKGFGFMEAAQSNFSAALDQFGLQSYEATMQISIPVIDLTGEDAIYNSAESTIYNEELTNWLFADDRTAGDVSVPIELKDGRFLVARVKGTSGYGVPTYEIVKDEMKARLVKDAKMAKITKQLKGVGSIAEAESILGGSGATLDSEITLDMNGFPGVAQEDVKAIAKTFLINNLNELTIIEGKESVYVVVVKERNITPVASDKTEAIAKVSKNRQSYVERTINLALLKMADVRDWRVKAQVHYANTEN</sequence>
<dbReference type="AlphaFoldDB" id="A0A916NIL5"/>
<dbReference type="Proteomes" id="UP000683507">
    <property type="component" value="Chromosome"/>
</dbReference>
<keyword evidence="2" id="KW-1003">Cell membrane</keyword>
<dbReference type="SUPFAM" id="SSF54534">
    <property type="entry name" value="FKBP-like"/>
    <property type="match status" value="1"/>
</dbReference>
<evidence type="ECO:0000256" key="8">
    <source>
        <dbReference type="ARBA" id="ARBA00038408"/>
    </source>
</evidence>
<organism evidence="15 16">
    <name type="scientific">Parvicella tangerina</name>
    <dbReference type="NCBI Taxonomy" id="2829795"/>
    <lineage>
        <taxon>Bacteria</taxon>
        <taxon>Pseudomonadati</taxon>
        <taxon>Bacteroidota</taxon>
        <taxon>Flavobacteriia</taxon>
        <taxon>Flavobacteriales</taxon>
        <taxon>Parvicellaceae</taxon>
        <taxon>Parvicella</taxon>
    </lineage>
</organism>
<proteinExistence type="inferred from homology"/>
<dbReference type="InterPro" id="IPR000297">
    <property type="entry name" value="PPIase_PpiC"/>
</dbReference>
<dbReference type="GO" id="GO:0005886">
    <property type="term" value="C:plasma membrane"/>
    <property type="evidence" value="ECO:0007669"/>
    <property type="project" value="UniProtKB-SubCell"/>
</dbReference>
<dbReference type="InterPro" id="IPR046357">
    <property type="entry name" value="PPIase_dom_sf"/>
</dbReference>
<dbReference type="PROSITE" id="PS50198">
    <property type="entry name" value="PPIC_PPIASE_2"/>
    <property type="match status" value="1"/>
</dbReference>
<evidence type="ECO:0000256" key="11">
    <source>
        <dbReference type="PROSITE-ProRule" id="PRU00278"/>
    </source>
</evidence>
<keyword evidence="4 13" id="KW-0812">Transmembrane</keyword>
<dbReference type="PANTHER" id="PTHR47529:SF1">
    <property type="entry name" value="PERIPLASMIC CHAPERONE PPID"/>
    <property type="match status" value="1"/>
</dbReference>
<dbReference type="SUPFAM" id="SSF109998">
    <property type="entry name" value="Triger factor/SurA peptide-binding domain-like"/>
    <property type="match status" value="1"/>
</dbReference>
<dbReference type="InterPro" id="IPR027304">
    <property type="entry name" value="Trigger_fact/SurA_dom_sf"/>
</dbReference>
<evidence type="ECO:0000256" key="10">
    <source>
        <dbReference type="ARBA" id="ARBA00042775"/>
    </source>
</evidence>
<evidence type="ECO:0000256" key="12">
    <source>
        <dbReference type="SAM" id="Coils"/>
    </source>
</evidence>
<dbReference type="KEGG" id="ptan:CRYO30217_02419"/>
<keyword evidence="11 15" id="KW-0413">Isomerase</keyword>
<dbReference type="PANTHER" id="PTHR47529">
    <property type="entry name" value="PEPTIDYL-PROLYL CIS-TRANS ISOMERASE D"/>
    <property type="match status" value="1"/>
</dbReference>
<keyword evidence="11" id="KW-0697">Rotamase</keyword>
<evidence type="ECO:0000259" key="14">
    <source>
        <dbReference type="PROSITE" id="PS50198"/>
    </source>
</evidence>
<evidence type="ECO:0000256" key="13">
    <source>
        <dbReference type="SAM" id="Phobius"/>
    </source>
</evidence>
<dbReference type="Pfam" id="PF13623">
    <property type="entry name" value="SurA_N_2"/>
    <property type="match status" value="1"/>
</dbReference>